<dbReference type="EMBL" id="GBRH01246529">
    <property type="protein sequence ID" value="JAD51366.1"/>
    <property type="molecule type" value="Transcribed_RNA"/>
</dbReference>
<protein>
    <submittedName>
        <fullName evidence="1">Uncharacterized protein</fullName>
    </submittedName>
</protein>
<organism evidence="1">
    <name type="scientific">Arundo donax</name>
    <name type="common">Giant reed</name>
    <name type="synonym">Donax arundinaceus</name>
    <dbReference type="NCBI Taxonomy" id="35708"/>
    <lineage>
        <taxon>Eukaryota</taxon>
        <taxon>Viridiplantae</taxon>
        <taxon>Streptophyta</taxon>
        <taxon>Embryophyta</taxon>
        <taxon>Tracheophyta</taxon>
        <taxon>Spermatophyta</taxon>
        <taxon>Magnoliopsida</taxon>
        <taxon>Liliopsida</taxon>
        <taxon>Poales</taxon>
        <taxon>Poaceae</taxon>
        <taxon>PACMAD clade</taxon>
        <taxon>Arundinoideae</taxon>
        <taxon>Arundineae</taxon>
        <taxon>Arundo</taxon>
    </lineage>
</organism>
<accession>A0A0A9AJL7</accession>
<name>A0A0A9AJL7_ARUDO</name>
<sequence length="17" mass="1735">MSNPILAGSSVKQTCKA</sequence>
<proteinExistence type="predicted"/>
<dbReference type="AlphaFoldDB" id="A0A0A9AJL7"/>
<evidence type="ECO:0000313" key="1">
    <source>
        <dbReference type="EMBL" id="JAD51366.1"/>
    </source>
</evidence>
<reference evidence="1" key="2">
    <citation type="journal article" date="2015" name="Data Brief">
        <title>Shoot transcriptome of the giant reed, Arundo donax.</title>
        <authorList>
            <person name="Barrero R.A."/>
            <person name="Guerrero F.D."/>
            <person name="Moolhuijzen P."/>
            <person name="Goolsby J.A."/>
            <person name="Tidwell J."/>
            <person name="Bellgard S.E."/>
            <person name="Bellgard M.I."/>
        </authorList>
    </citation>
    <scope>NUCLEOTIDE SEQUENCE</scope>
    <source>
        <tissue evidence="1">Shoot tissue taken approximately 20 cm above the soil surface</tissue>
    </source>
</reference>
<reference evidence="1" key="1">
    <citation type="submission" date="2014-09" db="EMBL/GenBank/DDBJ databases">
        <authorList>
            <person name="Magalhaes I.L.F."/>
            <person name="Oliveira U."/>
            <person name="Santos F.R."/>
            <person name="Vidigal T.H.D.A."/>
            <person name="Brescovit A.D."/>
            <person name="Santos A.J."/>
        </authorList>
    </citation>
    <scope>NUCLEOTIDE SEQUENCE</scope>
    <source>
        <tissue evidence="1">Shoot tissue taken approximately 20 cm above the soil surface</tissue>
    </source>
</reference>